<dbReference type="RefSeq" id="WP_154465367.1">
    <property type="nucleotide sequence ID" value="NZ_JAXDZL010000173.1"/>
</dbReference>
<evidence type="ECO:0000313" key="1">
    <source>
        <dbReference type="EMBL" id="MSS89529.1"/>
    </source>
</evidence>
<keyword evidence="2" id="KW-1185">Reference proteome</keyword>
<evidence type="ECO:0000313" key="2">
    <source>
        <dbReference type="Proteomes" id="UP000436047"/>
    </source>
</evidence>
<dbReference type="EMBL" id="VUMI01000023">
    <property type="protein sequence ID" value="MSS89529.1"/>
    <property type="molecule type" value="Genomic_DNA"/>
</dbReference>
<reference evidence="1 2" key="1">
    <citation type="submission" date="2019-08" db="EMBL/GenBank/DDBJ databases">
        <title>In-depth cultivation of the pig gut microbiome towards novel bacterial diversity and tailored functional studies.</title>
        <authorList>
            <person name="Wylensek D."/>
            <person name="Hitch T.C.A."/>
            <person name="Clavel T."/>
        </authorList>
    </citation>
    <scope>NUCLEOTIDE SEQUENCE [LARGE SCALE GENOMIC DNA]</scope>
    <source>
        <strain evidence="1 2">WCA-389-WT-23B</strain>
    </source>
</reference>
<dbReference type="GeneID" id="86054336"/>
<organism evidence="1 2">
    <name type="scientific">Eisenbergiella porci</name>
    <dbReference type="NCBI Taxonomy" id="2652274"/>
    <lineage>
        <taxon>Bacteria</taxon>
        <taxon>Bacillati</taxon>
        <taxon>Bacillota</taxon>
        <taxon>Clostridia</taxon>
        <taxon>Lachnospirales</taxon>
        <taxon>Lachnospiraceae</taxon>
        <taxon>Eisenbergiella</taxon>
    </lineage>
</organism>
<accession>A0A6N7W2R0</accession>
<sequence length="82" mass="9039">MQLKKQQHNHLAEINRIISMYQALSCRQLSRLFPELPCEKVMALLERLHKTGPGSTTGGVTGPFNKGLFSKSGYPVSLLGIA</sequence>
<gene>
    <name evidence="1" type="ORF">FYJ45_14920</name>
</gene>
<dbReference type="AlphaFoldDB" id="A0A6N7W2R0"/>
<protein>
    <submittedName>
        <fullName evidence="1">Uncharacterized protein</fullName>
    </submittedName>
</protein>
<comment type="caution">
    <text evidence="1">The sequence shown here is derived from an EMBL/GenBank/DDBJ whole genome shotgun (WGS) entry which is preliminary data.</text>
</comment>
<proteinExistence type="predicted"/>
<name>A0A6N7W2R0_9FIRM</name>
<dbReference type="Proteomes" id="UP000436047">
    <property type="component" value="Unassembled WGS sequence"/>
</dbReference>